<gene>
    <name evidence="1" type="ORF">ABT39_MTgene1849</name>
</gene>
<accession>A0A117NG88</accession>
<dbReference type="EMBL" id="LKAM01000012">
    <property type="protein sequence ID" value="KUM46343.1"/>
    <property type="molecule type" value="Genomic_DNA"/>
</dbReference>
<organism evidence="1">
    <name type="scientific">Picea glauca</name>
    <name type="common">White spruce</name>
    <name type="synonym">Pinus glauca</name>
    <dbReference type="NCBI Taxonomy" id="3330"/>
    <lineage>
        <taxon>Eukaryota</taxon>
        <taxon>Viridiplantae</taxon>
        <taxon>Streptophyta</taxon>
        <taxon>Embryophyta</taxon>
        <taxon>Tracheophyta</taxon>
        <taxon>Spermatophyta</taxon>
        <taxon>Pinopsida</taxon>
        <taxon>Pinidae</taxon>
        <taxon>Conifers I</taxon>
        <taxon>Pinales</taxon>
        <taxon>Pinaceae</taxon>
        <taxon>Picea</taxon>
    </lineage>
</organism>
<dbReference type="AlphaFoldDB" id="A0A117NG88"/>
<proteinExistence type="predicted"/>
<geneLocation type="mitochondrion" evidence="1"/>
<name>A0A117NG88_PICGL</name>
<protein>
    <submittedName>
        <fullName evidence="1">Uncharacterized protein</fullName>
    </submittedName>
</protein>
<reference evidence="1" key="1">
    <citation type="journal article" date="2015" name="Genome Biol. Evol.">
        <title>Organellar Genomes of White Spruce (Picea glauca): Assembly and Annotation.</title>
        <authorList>
            <person name="Jackman S.D."/>
            <person name="Warren R.L."/>
            <person name="Gibb E.A."/>
            <person name="Vandervalk B.P."/>
            <person name="Mohamadi H."/>
            <person name="Chu J."/>
            <person name="Raymond A."/>
            <person name="Pleasance S."/>
            <person name="Coope R."/>
            <person name="Wildung M.R."/>
            <person name="Ritland C.E."/>
            <person name="Bousquet J."/>
            <person name="Jones S.J."/>
            <person name="Bohlmann J."/>
            <person name="Birol I."/>
        </authorList>
    </citation>
    <scope>NUCLEOTIDE SEQUENCE [LARGE SCALE GENOMIC DNA]</scope>
    <source>
        <tissue evidence="1">Flushing bud</tissue>
    </source>
</reference>
<evidence type="ECO:0000313" key="1">
    <source>
        <dbReference type="EMBL" id="KUM46343.1"/>
    </source>
</evidence>
<keyword evidence="1" id="KW-0496">Mitochondrion</keyword>
<sequence length="51" mass="5624">MFYKEKPHFEGGPRFSGVRIGFSLKLGMSAGWGGWNSWLAGSISSSHTLYT</sequence>
<comment type="caution">
    <text evidence="1">The sequence shown here is derived from an EMBL/GenBank/DDBJ whole genome shotgun (WGS) entry which is preliminary data.</text>
</comment>